<reference evidence="7" key="1">
    <citation type="journal article" date="2014" name="Int. J. Syst. Evol. Microbiol.">
        <title>Complete genome sequence of Corynebacterium casei LMG S-19264T (=DSM 44701T), isolated from a smear-ripened cheese.</title>
        <authorList>
            <consortium name="US DOE Joint Genome Institute (JGI-PGF)"/>
            <person name="Walter F."/>
            <person name="Albersmeier A."/>
            <person name="Kalinowski J."/>
            <person name="Ruckert C."/>
        </authorList>
    </citation>
    <scope>NUCLEOTIDE SEQUENCE</scope>
    <source>
        <strain evidence="7">JCM 3346</strain>
    </source>
</reference>
<dbReference type="SUPFAM" id="SSF48498">
    <property type="entry name" value="Tetracyclin repressor-like, C-terminal domain"/>
    <property type="match status" value="1"/>
</dbReference>
<dbReference type="InterPro" id="IPR003012">
    <property type="entry name" value="Tet_transcr_reg_TetR"/>
</dbReference>
<dbReference type="GO" id="GO:0000976">
    <property type="term" value="F:transcription cis-regulatory region binding"/>
    <property type="evidence" value="ECO:0007669"/>
    <property type="project" value="TreeGrafter"/>
</dbReference>
<dbReference type="InterPro" id="IPR036271">
    <property type="entry name" value="Tet_transcr_reg_TetR-rel_C_sf"/>
</dbReference>
<accession>A0A918FGZ2</accession>
<evidence type="ECO:0000313" key="7">
    <source>
        <dbReference type="EMBL" id="GGR37125.1"/>
    </source>
</evidence>
<dbReference type="InterPro" id="IPR009057">
    <property type="entry name" value="Homeodomain-like_sf"/>
</dbReference>
<reference evidence="7" key="2">
    <citation type="submission" date="2020-09" db="EMBL/GenBank/DDBJ databases">
        <authorList>
            <person name="Sun Q."/>
            <person name="Ohkuma M."/>
        </authorList>
    </citation>
    <scope>NUCLEOTIDE SEQUENCE</scope>
    <source>
        <strain evidence="7">JCM 3346</strain>
    </source>
</reference>
<keyword evidence="2" id="KW-0805">Transcription regulation</keyword>
<comment type="caution">
    <text evidence="7">The sequence shown here is derived from an EMBL/GenBank/DDBJ whole genome shotgun (WGS) entry which is preliminary data.</text>
</comment>
<dbReference type="Pfam" id="PF02909">
    <property type="entry name" value="TetR_C_1"/>
    <property type="match status" value="1"/>
</dbReference>
<dbReference type="Gene3D" id="1.10.10.60">
    <property type="entry name" value="Homeodomain-like"/>
    <property type="match status" value="1"/>
</dbReference>
<evidence type="ECO:0000256" key="5">
    <source>
        <dbReference type="PROSITE-ProRule" id="PRU00335"/>
    </source>
</evidence>
<evidence type="ECO:0000256" key="4">
    <source>
        <dbReference type="ARBA" id="ARBA00023163"/>
    </source>
</evidence>
<protein>
    <submittedName>
        <fullName evidence="7">TetR family transcriptional regulator</fullName>
    </submittedName>
</protein>
<evidence type="ECO:0000256" key="1">
    <source>
        <dbReference type="ARBA" id="ARBA00022491"/>
    </source>
</evidence>
<dbReference type="PANTHER" id="PTHR30055">
    <property type="entry name" value="HTH-TYPE TRANSCRIPTIONAL REGULATOR RUTR"/>
    <property type="match status" value="1"/>
</dbReference>
<dbReference type="InterPro" id="IPR004111">
    <property type="entry name" value="Repressor_TetR_C"/>
</dbReference>
<dbReference type="InterPro" id="IPR050109">
    <property type="entry name" value="HTH-type_TetR-like_transc_reg"/>
</dbReference>
<keyword evidence="8" id="KW-1185">Reference proteome</keyword>
<keyword evidence="3 5" id="KW-0238">DNA-binding</keyword>
<evidence type="ECO:0000259" key="6">
    <source>
        <dbReference type="PROSITE" id="PS50977"/>
    </source>
</evidence>
<dbReference type="EMBL" id="BMRJ01000006">
    <property type="protein sequence ID" value="GGR37125.1"/>
    <property type="molecule type" value="Genomic_DNA"/>
</dbReference>
<feature type="DNA-binding region" description="H-T-H motif" evidence="5">
    <location>
        <begin position="44"/>
        <end position="63"/>
    </location>
</feature>
<dbReference type="Pfam" id="PF00440">
    <property type="entry name" value="TetR_N"/>
    <property type="match status" value="1"/>
</dbReference>
<evidence type="ECO:0000313" key="8">
    <source>
        <dbReference type="Proteomes" id="UP000610303"/>
    </source>
</evidence>
<dbReference type="InterPro" id="IPR001647">
    <property type="entry name" value="HTH_TetR"/>
</dbReference>
<dbReference type="GO" id="GO:0045892">
    <property type="term" value="P:negative regulation of DNA-templated transcription"/>
    <property type="evidence" value="ECO:0007669"/>
    <property type="project" value="InterPro"/>
</dbReference>
<organism evidence="7 8">
    <name type="scientific">Agromyces mediolanus</name>
    <name type="common">Corynebacterium mediolanum</name>
    <dbReference type="NCBI Taxonomy" id="41986"/>
    <lineage>
        <taxon>Bacteria</taxon>
        <taxon>Bacillati</taxon>
        <taxon>Actinomycetota</taxon>
        <taxon>Actinomycetes</taxon>
        <taxon>Micrococcales</taxon>
        <taxon>Microbacteriaceae</taxon>
        <taxon>Agromyces</taxon>
    </lineage>
</organism>
<dbReference type="PROSITE" id="PS50977">
    <property type="entry name" value="HTH_TETR_2"/>
    <property type="match status" value="1"/>
</dbReference>
<dbReference type="AlphaFoldDB" id="A0A918FGZ2"/>
<dbReference type="SUPFAM" id="SSF46689">
    <property type="entry name" value="Homeodomain-like"/>
    <property type="match status" value="1"/>
</dbReference>
<keyword evidence="4" id="KW-0804">Transcription</keyword>
<keyword evidence="1" id="KW-0678">Repressor</keyword>
<proteinExistence type="predicted"/>
<dbReference type="PANTHER" id="PTHR30055:SF151">
    <property type="entry name" value="TRANSCRIPTIONAL REGULATORY PROTEIN"/>
    <property type="match status" value="1"/>
</dbReference>
<dbReference type="PRINTS" id="PR00400">
    <property type="entry name" value="TETREPRESSOR"/>
</dbReference>
<evidence type="ECO:0000256" key="3">
    <source>
        <dbReference type="ARBA" id="ARBA00023125"/>
    </source>
</evidence>
<dbReference type="Gene3D" id="1.10.357.10">
    <property type="entry name" value="Tetracycline Repressor, domain 2"/>
    <property type="match status" value="1"/>
</dbReference>
<sequence length="247" mass="26521">MGKREVMAETVRSRARTPRTPLTRDRIVAAAMAVADASGLSAVSMRTVARELGVEAMSLYHHVDGKDAMLDAIAEEIFSRFPLAELGAPWRAALTERAVGARAVLSAHPWALVLLESRVNPGPSVLRQHDRVLGVLRTNGFDVPLAGHAFSAVDAYVYGFVLSESNLPFAPDAEPGAGAEAFAAGLALPADEYPYLTEFMSVMLAGRDYDYGDEFGYGLDLVLDQLEVRLAELRGETGPGHPPTARS</sequence>
<dbReference type="GO" id="GO:0046677">
    <property type="term" value="P:response to antibiotic"/>
    <property type="evidence" value="ECO:0007669"/>
    <property type="project" value="InterPro"/>
</dbReference>
<gene>
    <name evidence="7" type="ORF">GCM10010196_33910</name>
</gene>
<name>A0A918FGZ2_AGRME</name>
<dbReference type="Proteomes" id="UP000610303">
    <property type="component" value="Unassembled WGS sequence"/>
</dbReference>
<feature type="domain" description="HTH tetR-type" evidence="6">
    <location>
        <begin position="21"/>
        <end position="81"/>
    </location>
</feature>
<dbReference type="GO" id="GO:0003700">
    <property type="term" value="F:DNA-binding transcription factor activity"/>
    <property type="evidence" value="ECO:0007669"/>
    <property type="project" value="TreeGrafter"/>
</dbReference>
<evidence type="ECO:0000256" key="2">
    <source>
        <dbReference type="ARBA" id="ARBA00023015"/>
    </source>
</evidence>